<dbReference type="AlphaFoldDB" id="A0A075H8W3"/>
<accession>A0A075H8W3</accession>
<proteinExistence type="predicted"/>
<evidence type="ECO:0000313" key="1">
    <source>
        <dbReference type="EMBL" id="AIF12956.1"/>
    </source>
</evidence>
<protein>
    <recommendedName>
        <fullName evidence="2">Band 7 domain-containing protein</fullName>
    </recommendedName>
</protein>
<sequence length="386" mass="42729">MKKMRWRERPDIVAKLVNTGSIKSWKSKHIVLKPNEAVSIIVDGKVRDTLSETTLTNYVGGFGRWLGAKMGMGRADHKLVFALTGPLDLLFPLSGRMMDGSAATGLLNLRVQIVRDDVPKLLNLFHSGPQTITRADLVGMFQAELESRVIMPLLARMPDGRALRGPQFQKELEAMCRTEMRSGFDLAGITLIKAFATTNVTDIERLASYRAEVNAVRARLDVDSEARLAEVDRARELTLARIGVENDAIVATAAGKAEAALQDKLLGLKKMEETLAVERADAMERQKAMLTKARELAEISNNSEKQRLDAALDSFERIQEAKRTRQQAKAMQATARQSASDQMQKQMMQLAADHGALTPEVVKAFLTEQTEQRSVEVEGIKATAEE</sequence>
<organism evidence="1">
    <name type="scientific">uncultured marine group II/III euryarchaeote KM3_57_F04</name>
    <dbReference type="NCBI Taxonomy" id="1456465"/>
    <lineage>
        <taxon>Archaea</taxon>
        <taxon>Methanobacteriati</taxon>
        <taxon>Methanobacteriota</taxon>
        <taxon>environmental samples</taxon>
    </lineage>
</organism>
<dbReference type="EMBL" id="KF900959">
    <property type="protein sequence ID" value="AIF12956.1"/>
    <property type="molecule type" value="Genomic_DNA"/>
</dbReference>
<reference evidence="1" key="1">
    <citation type="journal article" date="2014" name="Genome Biol. Evol.">
        <title>Pangenome evidence for extensive interdomain horizontal transfer affecting lineage core and shell genes in uncultured planktonic thaumarchaeota and euryarchaeota.</title>
        <authorList>
            <person name="Deschamps P."/>
            <person name="Zivanovic Y."/>
            <person name="Moreira D."/>
            <person name="Rodriguez-Valera F."/>
            <person name="Lopez-Garcia P."/>
        </authorList>
    </citation>
    <scope>NUCLEOTIDE SEQUENCE</scope>
</reference>
<name>A0A075H8W3_9EURY</name>
<evidence type="ECO:0008006" key="2">
    <source>
        <dbReference type="Google" id="ProtNLM"/>
    </source>
</evidence>